<reference evidence="2 3" key="1">
    <citation type="submission" date="2019-08" db="EMBL/GenBank/DDBJ databases">
        <title>Deep-cultivation of Planctomycetes and their phenomic and genomic characterization uncovers novel biology.</title>
        <authorList>
            <person name="Wiegand S."/>
            <person name="Jogler M."/>
            <person name="Boedeker C."/>
            <person name="Pinto D."/>
            <person name="Vollmers J."/>
            <person name="Rivas-Marin E."/>
            <person name="Kohn T."/>
            <person name="Peeters S.H."/>
            <person name="Heuer A."/>
            <person name="Rast P."/>
            <person name="Oberbeckmann S."/>
            <person name="Bunk B."/>
            <person name="Jeske O."/>
            <person name="Meyerdierks A."/>
            <person name="Storesund J.E."/>
            <person name="Kallscheuer N."/>
            <person name="Luecker S."/>
            <person name="Lage O.M."/>
            <person name="Pohl T."/>
            <person name="Merkel B.J."/>
            <person name="Hornburger P."/>
            <person name="Mueller R.-W."/>
            <person name="Bruemmer F."/>
            <person name="Labrenz M."/>
            <person name="Spormann A.M."/>
            <person name="Op den Camp H."/>
            <person name="Overmann J."/>
            <person name="Amann R."/>
            <person name="Jetten M.S.M."/>
            <person name="Mascher T."/>
            <person name="Medema M.H."/>
            <person name="Devos D.P."/>
            <person name="Kaster A.-K."/>
            <person name="Ovreas L."/>
            <person name="Rohde M."/>
            <person name="Galperin M.Y."/>
            <person name="Jogler C."/>
        </authorList>
    </citation>
    <scope>NUCLEOTIDE SEQUENCE [LARGE SCALE GENOMIC DNA]</scope>
    <source>
        <strain evidence="2 3">FC18</strain>
    </source>
</reference>
<dbReference type="STRING" id="980251.GCA_001642875_01231"/>
<protein>
    <recommendedName>
        <fullName evidence="4">Thioredoxin family protein</fullName>
    </recommendedName>
</protein>
<gene>
    <name evidence="2" type="ORF">MFFC18_43400</name>
</gene>
<dbReference type="EMBL" id="CP042912">
    <property type="protein sequence ID" value="QEG24421.1"/>
    <property type="molecule type" value="Genomic_DNA"/>
</dbReference>
<organism evidence="2 3">
    <name type="scientific">Mariniblastus fucicola</name>
    <dbReference type="NCBI Taxonomy" id="980251"/>
    <lineage>
        <taxon>Bacteria</taxon>
        <taxon>Pseudomonadati</taxon>
        <taxon>Planctomycetota</taxon>
        <taxon>Planctomycetia</taxon>
        <taxon>Pirellulales</taxon>
        <taxon>Pirellulaceae</taxon>
        <taxon>Mariniblastus</taxon>
    </lineage>
</organism>
<evidence type="ECO:0000256" key="1">
    <source>
        <dbReference type="SAM" id="SignalP"/>
    </source>
</evidence>
<keyword evidence="3" id="KW-1185">Reference proteome</keyword>
<name>A0A5B9PPK3_9BACT</name>
<keyword evidence="1" id="KW-0732">Signal</keyword>
<feature type="signal peptide" evidence="1">
    <location>
        <begin position="1"/>
        <end position="21"/>
    </location>
</feature>
<dbReference type="KEGG" id="mff:MFFC18_43400"/>
<sequence length="62" mass="6815" precursor="true">MTKLFLSIAALLFASWFVANSPDDPVAAEIGSVKWNRDYQSAKKIAAESETPLMLLFQEVPG</sequence>
<accession>A0A5B9PPK3</accession>
<dbReference type="AlphaFoldDB" id="A0A5B9PPK3"/>
<evidence type="ECO:0008006" key="4">
    <source>
        <dbReference type="Google" id="ProtNLM"/>
    </source>
</evidence>
<evidence type="ECO:0000313" key="2">
    <source>
        <dbReference type="EMBL" id="QEG24421.1"/>
    </source>
</evidence>
<dbReference type="Proteomes" id="UP000322214">
    <property type="component" value="Chromosome"/>
</dbReference>
<evidence type="ECO:0000313" key="3">
    <source>
        <dbReference type="Proteomes" id="UP000322214"/>
    </source>
</evidence>
<feature type="chain" id="PRO_5022830618" description="Thioredoxin family protein" evidence="1">
    <location>
        <begin position="22"/>
        <end position="62"/>
    </location>
</feature>
<proteinExistence type="predicted"/>